<dbReference type="CDD" id="cd06592">
    <property type="entry name" value="GH31_NET37"/>
    <property type="match status" value="1"/>
</dbReference>
<dbReference type="GO" id="GO:0048741">
    <property type="term" value="P:skeletal muscle fiber development"/>
    <property type="evidence" value="ECO:0007669"/>
    <property type="project" value="TreeGrafter"/>
</dbReference>
<dbReference type="InterPro" id="IPR013780">
    <property type="entry name" value="Glyco_hydro_b"/>
</dbReference>
<evidence type="ECO:0000256" key="3">
    <source>
        <dbReference type="ARBA" id="ARBA00023295"/>
    </source>
</evidence>
<evidence type="ECO:0000313" key="8">
    <source>
        <dbReference type="Proteomes" id="UP001364617"/>
    </source>
</evidence>
<dbReference type="Gene3D" id="2.60.40.1180">
    <property type="entry name" value="Golgi alpha-mannosidase II"/>
    <property type="match status" value="1"/>
</dbReference>
<keyword evidence="8" id="KW-1185">Reference proteome</keyword>
<gene>
    <name evidence="7" type="ORF">R3I93_011645</name>
</gene>
<dbReference type="InterPro" id="IPR050985">
    <property type="entry name" value="Alpha-glycosidase_related"/>
</dbReference>
<dbReference type="InterPro" id="IPR048395">
    <property type="entry name" value="Glyco_hydro_31_C"/>
</dbReference>
<dbReference type="Proteomes" id="UP001364617">
    <property type="component" value="Unassembled WGS sequence"/>
</dbReference>
<protein>
    <recommendedName>
        <fullName evidence="9">Myogenesis-regulating glycosidase-like</fullName>
    </recommendedName>
</protein>
<dbReference type="GO" id="GO:0005975">
    <property type="term" value="P:carbohydrate metabolic process"/>
    <property type="evidence" value="ECO:0007669"/>
    <property type="project" value="InterPro"/>
</dbReference>
<evidence type="ECO:0008006" key="9">
    <source>
        <dbReference type="Google" id="ProtNLM"/>
    </source>
</evidence>
<keyword evidence="3 4" id="KW-0326">Glycosidase</keyword>
<evidence type="ECO:0000313" key="7">
    <source>
        <dbReference type="EMBL" id="KAK7150470.1"/>
    </source>
</evidence>
<evidence type="ECO:0000256" key="2">
    <source>
        <dbReference type="ARBA" id="ARBA00022801"/>
    </source>
</evidence>
<proteinExistence type="inferred from homology"/>
<evidence type="ECO:0000256" key="4">
    <source>
        <dbReference type="RuleBase" id="RU361185"/>
    </source>
</evidence>
<reference evidence="7 8" key="1">
    <citation type="submission" date="2024-02" db="EMBL/GenBank/DDBJ databases">
        <title>Chromosome-level genome assembly of the Eurasian Minnow (Phoxinus phoxinus).</title>
        <authorList>
            <person name="Oriowo T.O."/>
            <person name="Martin S."/>
            <person name="Stange M."/>
            <person name="Chrysostomakis Y."/>
            <person name="Brown T."/>
            <person name="Winkler S."/>
            <person name="Kukowka S."/>
            <person name="Myers E.W."/>
            <person name="Bohne A."/>
        </authorList>
    </citation>
    <scope>NUCLEOTIDE SEQUENCE [LARGE SCALE GENOMIC DNA]</scope>
    <source>
        <strain evidence="7">ZFMK-TIS-60720</strain>
        <tissue evidence="7">Whole Organism</tissue>
    </source>
</reference>
<keyword evidence="2 4" id="KW-0378">Hydrolase</keyword>
<name>A0AAN9CU54_9TELE</name>
<comment type="similarity">
    <text evidence="1 4">Belongs to the glycosyl hydrolase 31 family.</text>
</comment>
<dbReference type="FunFam" id="3.20.20.80:FF:000037">
    <property type="entry name" value="Putative family 31 glucosidase KIAA1161"/>
    <property type="match status" value="1"/>
</dbReference>
<dbReference type="InterPro" id="IPR000322">
    <property type="entry name" value="Glyco_hydro_31_TIM"/>
</dbReference>
<evidence type="ECO:0000256" key="1">
    <source>
        <dbReference type="ARBA" id="ARBA00007806"/>
    </source>
</evidence>
<sequence>MDKDCGRLVGAVVIGVVLVMAVVAAWCDYFASLRKADLLKTEWLDLNKDGFLIRNQAGGSVLKMGFRSGTLDLDSCSKEGVIIRCSRSFAGKVNFFIMTVKPKKTVVCYRVRWEELESDRPVEHAMSYTESYWYGGAETAVQHWPMAFSGQQAPKSFVTSDVYSNRHDFGGILKRYWLSSNATAIKINDSVPFHLGWNDTEKTMYFQARYQDSPYKPAPGRPPYAELSYRVCVGPDVTSIHKVMARRYFRKPNKVPAKEMFRHPIWSTWALYKTNINQEKLLIYAENIRNYGFNCSHLELDDGYTSQYGEFEFDTQKFPNASAMFQKLKADGFLVSLWTHPFVNYDSANFVPCVQKGLFVMEPTGQLPALVKWWNGIGGILDFTNPEARNWFTSQLLSLRHKYGISSFKLDAGESSCLPWQFRTQAHLPDPSTFTRHYTEMAIPFNERTELQSGYGSQNISCFFRLIDRDSVWGYELGLKSLIPTVLTISILGYQFILPDMIGGNAYPNRTDGNGKLPDRELYIRWLELSAFMPSMQFSIPPWEYDDEVVAIAQRFTELHETLVAPRIIELAEELLDTGDPIIRPLWWIATSDETAYRVDSQFLIGDDLMVAPVLEPGKQERDIYLPAGRWKSYKGERFYNKEPIHLTDYPVDLDEIAYFEWIY</sequence>
<dbReference type="Pfam" id="PF01055">
    <property type="entry name" value="Glyco_hydro_31_2nd"/>
    <property type="match status" value="1"/>
</dbReference>
<dbReference type="AlphaFoldDB" id="A0AAN9CU54"/>
<evidence type="ECO:0000259" key="6">
    <source>
        <dbReference type="Pfam" id="PF21365"/>
    </source>
</evidence>
<dbReference type="SUPFAM" id="SSF51445">
    <property type="entry name" value="(Trans)glycosidases"/>
    <property type="match status" value="1"/>
</dbReference>
<evidence type="ECO:0000259" key="5">
    <source>
        <dbReference type="Pfam" id="PF01055"/>
    </source>
</evidence>
<dbReference type="EMBL" id="JAYKXH010000012">
    <property type="protein sequence ID" value="KAK7150470.1"/>
    <property type="molecule type" value="Genomic_DNA"/>
</dbReference>
<feature type="domain" description="Glycoside hydrolase family 31 TIM barrel" evidence="5">
    <location>
        <begin position="267"/>
        <end position="563"/>
    </location>
</feature>
<organism evidence="7 8">
    <name type="scientific">Phoxinus phoxinus</name>
    <name type="common">Eurasian minnow</name>
    <dbReference type="NCBI Taxonomy" id="58324"/>
    <lineage>
        <taxon>Eukaryota</taxon>
        <taxon>Metazoa</taxon>
        <taxon>Chordata</taxon>
        <taxon>Craniata</taxon>
        <taxon>Vertebrata</taxon>
        <taxon>Euteleostomi</taxon>
        <taxon>Actinopterygii</taxon>
        <taxon>Neopterygii</taxon>
        <taxon>Teleostei</taxon>
        <taxon>Ostariophysi</taxon>
        <taxon>Cypriniformes</taxon>
        <taxon>Leuciscidae</taxon>
        <taxon>Phoxininae</taxon>
        <taxon>Phoxinus</taxon>
    </lineage>
</organism>
<dbReference type="Gene3D" id="3.20.20.80">
    <property type="entry name" value="Glycosidases"/>
    <property type="match status" value="1"/>
</dbReference>
<dbReference type="Pfam" id="PF21365">
    <property type="entry name" value="Glyco_hydro_31_3rd"/>
    <property type="match status" value="1"/>
</dbReference>
<dbReference type="GO" id="GO:0004553">
    <property type="term" value="F:hydrolase activity, hydrolyzing O-glycosyl compounds"/>
    <property type="evidence" value="ECO:0007669"/>
    <property type="project" value="InterPro"/>
</dbReference>
<dbReference type="SUPFAM" id="SSF51011">
    <property type="entry name" value="Glycosyl hydrolase domain"/>
    <property type="match status" value="1"/>
</dbReference>
<accession>A0AAN9CU54</accession>
<dbReference type="PANTHER" id="PTHR43053:SF4">
    <property type="entry name" value="MYOGENESIS-REGULATING GLYCOSIDASE"/>
    <property type="match status" value="1"/>
</dbReference>
<dbReference type="PANTHER" id="PTHR43053">
    <property type="entry name" value="GLYCOSIDASE FAMILY 31"/>
    <property type="match status" value="1"/>
</dbReference>
<dbReference type="InterPro" id="IPR017853">
    <property type="entry name" value="GH"/>
</dbReference>
<feature type="domain" description="Glycosyl hydrolase family 31 C-terminal" evidence="6">
    <location>
        <begin position="579"/>
        <end position="658"/>
    </location>
</feature>
<comment type="caution">
    <text evidence="7">The sequence shown here is derived from an EMBL/GenBank/DDBJ whole genome shotgun (WGS) entry which is preliminary data.</text>
</comment>